<feature type="domain" description="Endoribonuclease YicC-like N-terminal" evidence="6">
    <location>
        <begin position="3"/>
        <end position="159"/>
    </location>
</feature>
<evidence type="ECO:0000256" key="5">
    <source>
        <dbReference type="ARBA" id="ARBA00035648"/>
    </source>
</evidence>
<dbReference type="GO" id="GO:0004521">
    <property type="term" value="F:RNA endonuclease activity"/>
    <property type="evidence" value="ECO:0007669"/>
    <property type="project" value="InterPro"/>
</dbReference>
<evidence type="ECO:0000256" key="4">
    <source>
        <dbReference type="ARBA" id="ARBA00022801"/>
    </source>
</evidence>
<dbReference type="RefSeq" id="WP_023787605.1">
    <property type="nucleotide sequence ID" value="NC_022997.1"/>
</dbReference>
<dbReference type="InterPro" id="IPR013551">
    <property type="entry name" value="YicC-like_C"/>
</dbReference>
<organism evidence="8 9">
    <name type="scientific">Hyphomicrobium nitrativorans NL23</name>
    <dbReference type="NCBI Taxonomy" id="1029756"/>
    <lineage>
        <taxon>Bacteria</taxon>
        <taxon>Pseudomonadati</taxon>
        <taxon>Pseudomonadota</taxon>
        <taxon>Alphaproteobacteria</taxon>
        <taxon>Hyphomicrobiales</taxon>
        <taxon>Hyphomicrobiaceae</taxon>
        <taxon>Hyphomicrobium</taxon>
    </lineage>
</organism>
<comment type="cofactor">
    <cofactor evidence="1">
        <name>a divalent metal cation</name>
        <dbReference type="ChEBI" id="CHEBI:60240"/>
    </cofactor>
</comment>
<dbReference type="InterPro" id="IPR013527">
    <property type="entry name" value="YicC-like_N"/>
</dbReference>
<dbReference type="HOGENOM" id="CLU_076609_0_1_5"/>
<dbReference type="STRING" id="1029756.W911_11285"/>
<dbReference type="NCBIfam" id="TIGR00255">
    <property type="entry name" value="YicC/YloC family endoribonuclease"/>
    <property type="match status" value="1"/>
</dbReference>
<dbReference type="OrthoDB" id="9771229at2"/>
<keyword evidence="9" id="KW-1185">Reference proteome</keyword>
<dbReference type="PATRIC" id="fig|1029756.8.peg.2346"/>
<reference evidence="8 9" key="1">
    <citation type="journal article" date="2014" name="Genome Announc.">
        <title>Complete Genome Sequence of Hyphomicrobium nitrativorans Strain NL23, a Denitrifying Bacterium Isolated from Biofilm of a Methanol-Fed Denitrification System Treating Seawater at the Montreal Biodome.</title>
        <authorList>
            <person name="Martineau C."/>
            <person name="Villeneuve C."/>
            <person name="Mauffrey F."/>
            <person name="Villemur R."/>
        </authorList>
    </citation>
    <scope>NUCLEOTIDE SEQUENCE [LARGE SCALE GENOMIC DNA]</scope>
    <source>
        <strain evidence="8">NL23</strain>
    </source>
</reference>
<feature type="domain" description="Endoribonuclease YicC-like C-terminal" evidence="7">
    <location>
        <begin position="180"/>
        <end position="295"/>
    </location>
</feature>
<dbReference type="PANTHER" id="PTHR30636">
    <property type="entry name" value="UPF0701 PROTEIN YICC"/>
    <property type="match status" value="1"/>
</dbReference>
<evidence type="ECO:0000256" key="3">
    <source>
        <dbReference type="ARBA" id="ARBA00022759"/>
    </source>
</evidence>
<accession>V5SDB4</accession>
<gene>
    <name evidence="8" type="ORF">W911_11285</name>
</gene>
<dbReference type="GO" id="GO:0016787">
    <property type="term" value="F:hydrolase activity"/>
    <property type="evidence" value="ECO:0007669"/>
    <property type="project" value="UniProtKB-KW"/>
</dbReference>
<evidence type="ECO:0008006" key="10">
    <source>
        <dbReference type="Google" id="ProtNLM"/>
    </source>
</evidence>
<dbReference type="PANTHER" id="PTHR30636:SF3">
    <property type="entry name" value="UPF0701 PROTEIN YICC"/>
    <property type="match status" value="1"/>
</dbReference>
<keyword evidence="2" id="KW-0540">Nuclease</keyword>
<sequence length="296" mass="32138">MTLQSMTGFARSDGAYNGTAWHWELRSVNNRGLDLRLRLPPGFEAIEAKVRERIQKAVARGSVNASLSFTRRAAQGDVRVNEAALERVLSIATRVAKDAGAKKPRVEALLGLKGVLDVSDDGEQDAERAAAEQAAVLESLDQAIAALVTARREEGARLKDVVAAQIDEIARLAKSVEASPSRSLDAIRARLQDQVARLMETGHALDPQRLHQEAVILATRADVEEELKRLDGHVTAARALIAEGGDIGRRLDFLAQEFNREANTLTSKAADQEIAHAGLALKVVIDQLREQVQNLA</sequence>
<evidence type="ECO:0000313" key="9">
    <source>
        <dbReference type="Proteomes" id="UP000018542"/>
    </source>
</evidence>
<keyword evidence="4" id="KW-0378">Hydrolase</keyword>
<evidence type="ECO:0000313" key="8">
    <source>
        <dbReference type="EMBL" id="AHB48856.1"/>
    </source>
</evidence>
<dbReference type="EMBL" id="CP006912">
    <property type="protein sequence ID" value="AHB48856.1"/>
    <property type="molecule type" value="Genomic_DNA"/>
</dbReference>
<dbReference type="Pfam" id="PF03755">
    <property type="entry name" value="YicC-like_N"/>
    <property type="match status" value="1"/>
</dbReference>
<name>V5SDB4_9HYPH</name>
<dbReference type="AlphaFoldDB" id="V5SDB4"/>
<protein>
    <recommendedName>
        <fullName evidence="10">YicC family protein</fullName>
    </recommendedName>
</protein>
<evidence type="ECO:0000259" key="6">
    <source>
        <dbReference type="Pfam" id="PF03755"/>
    </source>
</evidence>
<evidence type="ECO:0000256" key="1">
    <source>
        <dbReference type="ARBA" id="ARBA00001968"/>
    </source>
</evidence>
<proteinExistence type="inferred from homology"/>
<evidence type="ECO:0000256" key="2">
    <source>
        <dbReference type="ARBA" id="ARBA00022722"/>
    </source>
</evidence>
<evidence type="ECO:0000259" key="7">
    <source>
        <dbReference type="Pfam" id="PF08340"/>
    </source>
</evidence>
<comment type="similarity">
    <text evidence="5">Belongs to the YicC/YloC family.</text>
</comment>
<keyword evidence="3" id="KW-0255">Endonuclease</keyword>
<dbReference type="KEGG" id="hni:W911_11285"/>
<dbReference type="Proteomes" id="UP000018542">
    <property type="component" value="Chromosome"/>
</dbReference>
<dbReference type="InterPro" id="IPR005229">
    <property type="entry name" value="YicC/YloC-like"/>
</dbReference>
<dbReference type="Pfam" id="PF08340">
    <property type="entry name" value="YicC-like_C"/>
    <property type="match status" value="1"/>
</dbReference>